<name>A0A6G1IQW5_9PLEO</name>
<evidence type="ECO:0000256" key="12">
    <source>
        <dbReference type="ARBA" id="ARBA00038074"/>
    </source>
</evidence>
<keyword evidence="17" id="KW-1185">Reference proteome</keyword>
<dbReference type="GO" id="GO:0016757">
    <property type="term" value="F:glycosyltransferase activity"/>
    <property type="evidence" value="ECO:0007669"/>
    <property type="project" value="UniProtKB-KW"/>
</dbReference>
<dbReference type="InterPro" id="IPR000757">
    <property type="entry name" value="Beta-glucanase-like"/>
</dbReference>
<evidence type="ECO:0000256" key="4">
    <source>
        <dbReference type="ARBA" id="ARBA00022676"/>
    </source>
</evidence>
<evidence type="ECO:0000313" key="17">
    <source>
        <dbReference type="Proteomes" id="UP000799291"/>
    </source>
</evidence>
<dbReference type="GO" id="GO:0008843">
    <property type="term" value="F:endochitinase activity"/>
    <property type="evidence" value="ECO:0007669"/>
    <property type="project" value="UniProtKB-EC"/>
</dbReference>
<dbReference type="EC" id="3.2.1.14" evidence="3"/>
<dbReference type="GO" id="GO:0016020">
    <property type="term" value="C:membrane"/>
    <property type="evidence" value="ECO:0007669"/>
    <property type="project" value="UniProtKB-SubCell"/>
</dbReference>
<dbReference type="CDD" id="cd02183">
    <property type="entry name" value="GH16_fungal_CRH1_transglycosylase"/>
    <property type="match status" value="1"/>
</dbReference>
<dbReference type="PROSITE" id="PS51762">
    <property type="entry name" value="GH16_2"/>
    <property type="match status" value="1"/>
</dbReference>
<evidence type="ECO:0000256" key="9">
    <source>
        <dbReference type="ARBA" id="ARBA00023180"/>
    </source>
</evidence>
<feature type="region of interest" description="Disordered" evidence="13">
    <location>
        <begin position="277"/>
        <end position="465"/>
    </location>
</feature>
<keyword evidence="10" id="KW-0326">Glycosidase</keyword>
<dbReference type="GO" id="GO:0005975">
    <property type="term" value="P:carbohydrate metabolic process"/>
    <property type="evidence" value="ECO:0007669"/>
    <property type="project" value="InterPro"/>
</dbReference>
<evidence type="ECO:0000256" key="10">
    <source>
        <dbReference type="ARBA" id="ARBA00023295"/>
    </source>
</evidence>
<feature type="signal peptide" evidence="14">
    <location>
        <begin position="1"/>
        <end position="18"/>
    </location>
</feature>
<evidence type="ECO:0000256" key="11">
    <source>
        <dbReference type="ARBA" id="ARBA00023316"/>
    </source>
</evidence>
<evidence type="ECO:0000256" key="8">
    <source>
        <dbReference type="ARBA" id="ARBA00023136"/>
    </source>
</evidence>
<dbReference type="PANTHER" id="PTHR10963">
    <property type="entry name" value="GLYCOSYL HYDROLASE-RELATED"/>
    <property type="match status" value="1"/>
</dbReference>
<keyword evidence="9" id="KW-0325">Glycoprotein</keyword>
<organism evidence="16 17">
    <name type="scientific">Lentithecium fluviatile CBS 122367</name>
    <dbReference type="NCBI Taxonomy" id="1168545"/>
    <lineage>
        <taxon>Eukaryota</taxon>
        <taxon>Fungi</taxon>
        <taxon>Dikarya</taxon>
        <taxon>Ascomycota</taxon>
        <taxon>Pezizomycotina</taxon>
        <taxon>Dothideomycetes</taxon>
        <taxon>Pleosporomycetidae</taxon>
        <taxon>Pleosporales</taxon>
        <taxon>Massarineae</taxon>
        <taxon>Lentitheciaceae</taxon>
        <taxon>Lentithecium</taxon>
    </lineage>
</organism>
<evidence type="ECO:0000256" key="2">
    <source>
        <dbReference type="ARBA" id="ARBA00004370"/>
    </source>
</evidence>
<comment type="similarity">
    <text evidence="12">Belongs to the glycosyl hydrolase 16 family. CRH1 subfamily.</text>
</comment>
<dbReference type="Pfam" id="PF00722">
    <property type="entry name" value="Glyco_hydro_16"/>
    <property type="match status" value="1"/>
</dbReference>
<keyword evidence="7 16" id="KW-0378">Hydrolase</keyword>
<dbReference type="InterPro" id="IPR050546">
    <property type="entry name" value="Glycosyl_Hydrlase_16"/>
</dbReference>
<keyword evidence="4" id="KW-0328">Glycosyltransferase</keyword>
<protein>
    <recommendedName>
        <fullName evidence="3">chitinase</fullName>
        <ecNumber evidence="3">3.2.1.14</ecNumber>
    </recommendedName>
</protein>
<dbReference type="PRINTS" id="PR01217">
    <property type="entry name" value="PRICHEXTENSN"/>
</dbReference>
<dbReference type="GO" id="GO:0031505">
    <property type="term" value="P:fungal-type cell wall organization"/>
    <property type="evidence" value="ECO:0007669"/>
    <property type="project" value="TreeGrafter"/>
</dbReference>
<evidence type="ECO:0000259" key="15">
    <source>
        <dbReference type="PROSITE" id="PS51762"/>
    </source>
</evidence>
<feature type="compositionally biased region" description="Pro residues" evidence="13">
    <location>
        <begin position="395"/>
        <end position="448"/>
    </location>
</feature>
<proteinExistence type="inferred from homology"/>
<keyword evidence="8" id="KW-0472">Membrane</keyword>
<dbReference type="OrthoDB" id="4781at2759"/>
<keyword evidence="6 14" id="KW-0732">Signal</keyword>
<dbReference type="EMBL" id="MU005596">
    <property type="protein sequence ID" value="KAF2680545.1"/>
    <property type="molecule type" value="Genomic_DNA"/>
</dbReference>
<dbReference type="PANTHER" id="PTHR10963:SF27">
    <property type="entry name" value="GLYCOSIDASE-RELATED"/>
    <property type="match status" value="1"/>
</dbReference>
<dbReference type="InterPro" id="IPR013320">
    <property type="entry name" value="ConA-like_dom_sf"/>
</dbReference>
<reference evidence="16" key="1">
    <citation type="journal article" date="2020" name="Stud. Mycol.">
        <title>101 Dothideomycetes genomes: a test case for predicting lifestyles and emergence of pathogens.</title>
        <authorList>
            <person name="Haridas S."/>
            <person name="Albert R."/>
            <person name="Binder M."/>
            <person name="Bloem J."/>
            <person name="Labutti K."/>
            <person name="Salamov A."/>
            <person name="Andreopoulos B."/>
            <person name="Baker S."/>
            <person name="Barry K."/>
            <person name="Bills G."/>
            <person name="Bluhm B."/>
            <person name="Cannon C."/>
            <person name="Castanera R."/>
            <person name="Culley D."/>
            <person name="Daum C."/>
            <person name="Ezra D."/>
            <person name="Gonzalez J."/>
            <person name="Henrissat B."/>
            <person name="Kuo A."/>
            <person name="Liang C."/>
            <person name="Lipzen A."/>
            <person name="Lutzoni F."/>
            <person name="Magnuson J."/>
            <person name="Mondo S."/>
            <person name="Nolan M."/>
            <person name="Ohm R."/>
            <person name="Pangilinan J."/>
            <person name="Park H.-J."/>
            <person name="Ramirez L."/>
            <person name="Alfaro M."/>
            <person name="Sun H."/>
            <person name="Tritt A."/>
            <person name="Yoshinaga Y."/>
            <person name="Zwiers L.-H."/>
            <person name="Turgeon B."/>
            <person name="Goodwin S."/>
            <person name="Spatafora J."/>
            <person name="Crous P."/>
            <person name="Grigoriev I."/>
        </authorList>
    </citation>
    <scope>NUCLEOTIDE SEQUENCE</scope>
    <source>
        <strain evidence="16">CBS 122367</strain>
    </source>
</reference>
<evidence type="ECO:0000256" key="6">
    <source>
        <dbReference type="ARBA" id="ARBA00022729"/>
    </source>
</evidence>
<keyword evidence="11" id="KW-0961">Cell wall biogenesis/degradation</keyword>
<feature type="compositionally biased region" description="Polar residues" evidence="13">
    <location>
        <begin position="351"/>
        <end position="360"/>
    </location>
</feature>
<feature type="domain" description="GH16" evidence="15">
    <location>
        <begin position="28"/>
        <end position="241"/>
    </location>
</feature>
<accession>A0A6G1IQW5</accession>
<feature type="compositionally biased region" description="Basic and acidic residues" evidence="13">
    <location>
        <begin position="309"/>
        <end position="320"/>
    </location>
</feature>
<feature type="chain" id="PRO_5026054430" description="chitinase" evidence="14">
    <location>
        <begin position="19"/>
        <end position="485"/>
    </location>
</feature>
<comment type="catalytic activity">
    <reaction evidence="1">
        <text>Random endo-hydrolysis of N-acetyl-beta-D-glucosaminide (1-&gt;4)-beta-linkages in chitin and chitodextrins.</text>
        <dbReference type="EC" id="3.2.1.14"/>
    </reaction>
</comment>
<evidence type="ECO:0000313" key="16">
    <source>
        <dbReference type="EMBL" id="KAF2680545.1"/>
    </source>
</evidence>
<dbReference type="Proteomes" id="UP000799291">
    <property type="component" value="Unassembled WGS sequence"/>
</dbReference>
<gene>
    <name evidence="16" type="ORF">K458DRAFT_311508</name>
</gene>
<evidence type="ECO:0000256" key="5">
    <source>
        <dbReference type="ARBA" id="ARBA00022679"/>
    </source>
</evidence>
<evidence type="ECO:0000256" key="14">
    <source>
        <dbReference type="SAM" id="SignalP"/>
    </source>
</evidence>
<sequence>MRSTLYLTASAFAAFASAQLTTKCNPMVNETGSCPDNPAISASFETDFKKGKDAVKGWDIENWSVPNYAPTYAAEGVELTVSKKEDVPVLRTQGYFLFGKIEVRMKAAPGAGIVSSVVLASADLDEVDWEWLGGFPDKVQTNYFGKGNATTFDRVTEVPVKNQEFHTYALDWTKEKLDWIIDDKVVRTLKYADAVGGKNYPQTPCTLGFGPWAAGDSENEGTSQWAGGKVDWSKGPYTQTIEWVKITNYSPGSAYKWKDQSGSWESIEVVDAGNEQGAPVNTETATPSSTAAAVTEGIGSHPTATSAAEGDKPTTTKEGEQPVETGVPGETGNPGYGDKPTETGNPGYGQPTETPSTSCTEGEKPTPTPAGDEPCDCDVETTTVTGYPPESTSEAPPPPPTTDVSPPPPQTTSDVPPPPETYAPSPPPETSAPPPPPPETSAPPPPAVPTGNTTSPPIQEFPGAATHNTAGALFGLVGAVMLMAF</sequence>
<comment type="subcellular location">
    <subcellularLocation>
        <location evidence="2">Membrane</location>
    </subcellularLocation>
</comment>
<evidence type="ECO:0000256" key="13">
    <source>
        <dbReference type="SAM" id="MobiDB-lite"/>
    </source>
</evidence>
<dbReference type="GO" id="GO:0009277">
    <property type="term" value="C:fungal-type cell wall"/>
    <property type="evidence" value="ECO:0007669"/>
    <property type="project" value="TreeGrafter"/>
</dbReference>
<evidence type="ECO:0000256" key="7">
    <source>
        <dbReference type="ARBA" id="ARBA00022801"/>
    </source>
</evidence>
<dbReference type="AlphaFoldDB" id="A0A6G1IQW5"/>
<evidence type="ECO:0000256" key="1">
    <source>
        <dbReference type="ARBA" id="ARBA00000822"/>
    </source>
</evidence>
<keyword evidence="5" id="KW-0808">Transferase</keyword>
<feature type="compositionally biased region" description="Low complexity" evidence="13">
    <location>
        <begin position="282"/>
        <end position="296"/>
    </location>
</feature>
<evidence type="ECO:0000256" key="3">
    <source>
        <dbReference type="ARBA" id="ARBA00012729"/>
    </source>
</evidence>
<dbReference type="Gene3D" id="2.60.120.200">
    <property type="match status" value="1"/>
</dbReference>
<dbReference type="SUPFAM" id="SSF49899">
    <property type="entry name" value="Concanavalin A-like lectins/glucanases"/>
    <property type="match status" value="1"/>
</dbReference>